<keyword evidence="1" id="KW-0238">DNA-binding</keyword>
<sequence length="139" mass="15900">MFPKKVYYGLRFVLALAILPEGKLRGVAEIAENEDLPLKFLEAIAVTLRKKGVVDVKRGAGGGYFLAKPLNEITLYDLMIVLDDKMEKPIEKEGNNANKAAGIFLQEVRDDYDQLLMKYTLDKLKVHYTEENDHIMYYI</sequence>
<reference evidence="2 3" key="1">
    <citation type="journal article" date="2015" name="Int. J. Syst. Evol. Microbiol.">
        <title>Carboxylicivirga linearis sp. nov., isolated from a sea cucumber culture pond.</title>
        <authorList>
            <person name="Wang F.Q."/>
            <person name="Zhou Y.X."/>
            <person name="Lin X.Z."/>
            <person name="Chen G.J."/>
            <person name="Du Z.J."/>
        </authorList>
    </citation>
    <scope>NUCLEOTIDE SEQUENCE [LARGE SCALE GENOMIC DNA]</scope>
    <source>
        <strain evidence="2 3">FB218</strain>
    </source>
</reference>
<protein>
    <submittedName>
        <fullName evidence="2">Rrf2 family transcriptional regulator</fullName>
    </submittedName>
</protein>
<dbReference type="InterPro" id="IPR036388">
    <property type="entry name" value="WH-like_DNA-bd_sf"/>
</dbReference>
<dbReference type="Gene3D" id="1.10.10.10">
    <property type="entry name" value="Winged helix-like DNA-binding domain superfamily/Winged helix DNA-binding domain"/>
    <property type="match status" value="1"/>
</dbReference>
<keyword evidence="3" id="KW-1185">Reference proteome</keyword>
<dbReference type="NCBIfam" id="TIGR00738">
    <property type="entry name" value="rrf2_super"/>
    <property type="match status" value="1"/>
</dbReference>
<accession>A0ABS5K1I1</accession>
<dbReference type="PANTHER" id="PTHR33221">
    <property type="entry name" value="WINGED HELIX-TURN-HELIX TRANSCRIPTIONAL REGULATOR, RRF2 FAMILY"/>
    <property type="match status" value="1"/>
</dbReference>
<name>A0ABS5K1I1_9BACT</name>
<dbReference type="EMBL" id="JAGUCO010000035">
    <property type="protein sequence ID" value="MBS2101001.1"/>
    <property type="molecule type" value="Genomic_DNA"/>
</dbReference>
<dbReference type="Proteomes" id="UP000708576">
    <property type="component" value="Unassembled WGS sequence"/>
</dbReference>
<gene>
    <name evidence="2" type="ORF">KEM10_22140</name>
</gene>
<dbReference type="Pfam" id="PF02082">
    <property type="entry name" value="Rrf2"/>
    <property type="match status" value="1"/>
</dbReference>
<dbReference type="InterPro" id="IPR036390">
    <property type="entry name" value="WH_DNA-bd_sf"/>
</dbReference>
<evidence type="ECO:0000313" key="2">
    <source>
        <dbReference type="EMBL" id="MBS2101001.1"/>
    </source>
</evidence>
<proteinExistence type="predicted"/>
<comment type="caution">
    <text evidence="2">The sequence shown here is derived from an EMBL/GenBank/DDBJ whole genome shotgun (WGS) entry which is preliminary data.</text>
</comment>
<dbReference type="PROSITE" id="PS51197">
    <property type="entry name" value="HTH_RRF2_2"/>
    <property type="match status" value="1"/>
</dbReference>
<evidence type="ECO:0000313" key="3">
    <source>
        <dbReference type="Proteomes" id="UP000708576"/>
    </source>
</evidence>
<dbReference type="PANTHER" id="PTHR33221:SF5">
    <property type="entry name" value="HTH-TYPE TRANSCRIPTIONAL REGULATOR ISCR"/>
    <property type="match status" value="1"/>
</dbReference>
<dbReference type="RefSeq" id="WP_212219956.1">
    <property type="nucleotide sequence ID" value="NZ_JAGUCO010000035.1"/>
</dbReference>
<evidence type="ECO:0000256" key="1">
    <source>
        <dbReference type="ARBA" id="ARBA00023125"/>
    </source>
</evidence>
<dbReference type="InterPro" id="IPR000944">
    <property type="entry name" value="Tscrpt_reg_Rrf2"/>
</dbReference>
<dbReference type="SUPFAM" id="SSF46785">
    <property type="entry name" value="Winged helix' DNA-binding domain"/>
    <property type="match status" value="1"/>
</dbReference>
<organism evidence="2 3">
    <name type="scientific">Carboxylicivirga linearis</name>
    <dbReference type="NCBI Taxonomy" id="1628157"/>
    <lineage>
        <taxon>Bacteria</taxon>
        <taxon>Pseudomonadati</taxon>
        <taxon>Bacteroidota</taxon>
        <taxon>Bacteroidia</taxon>
        <taxon>Marinilabiliales</taxon>
        <taxon>Marinilabiliaceae</taxon>
        <taxon>Carboxylicivirga</taxon>
    </lineage>
</organism>